<sequence>MPALLTSVLTAGVVGLGAPAMAAGAAPTGTYALDSTAIWPGQTVTLTQSALADDDTEPAAIGRVINWGDGTAAQTAAAGETSWTHTYAAVGTFTVAVTLNDGTVEGPGTLTPAAVGVAAPTGNLGWQKSTIYTNTYVSGGVEHDYQVEGVFTPSALPATASQVWTEWGDGEFTLLREGSTSTQVPHYFEHGTFTPKVEFTNDKGKAARNASPLNVAYDKTAPRVAVKFPASPNKASSWTTVRGTASDAQAGVDYVSIILLKWTDAAGMYMYNFDTKKWFKYTGQALSSLPAGVEDRAPVTSAGAWASRSVAGLSKGWHFEIWPMAIDKVANWSSEDYFVPVWLAS</sequence>
<feature type="chain" id="PRO_5045997482" description="PKD domain-containing protein" evidence="1">
    <location>
        <begin position="23"/>
        <end position="345"/>
    </location>
</feature>
<protein>
    <recommendedName>
        <fullName evidence="2">PKD domain-containing protein</fullName>
    </recommendedName>
</protein>
<proteinExistence type="predicted"/>
<name>A0ABS1VIX4_9ACTN</name>
<evidence type="ECO:0000313" key="3">
    <source>
        <dbReference type="EMBL" id="MBL7254600.1"/>
    </source>
</evidence>
<keyword evidence="1" id="KW-0732">Signal</keyword>
<dbReference type="RefSeq" id="WP_202991083.1">
    <property type="nucleotide sequence ID" value="NZ_JAENHO010000003.1"/>
</dbReference>
<dbReference type="Pfam" id="PF00801">
    <property type="entry name" value="PKD"/>
    <property type="match status" value="1"/>
</dbReference>
<feature type="signal peptide" evidence="1">
    <location>
        <begin position="1"/>
        <end position="22"/>
    </location>
</feature>
<dbReference type="EMBL" id="JAENHO010000003">
    <property type="protein sequence ID" value="MBL7254600.1"/>
    <property type="molecule type" value="Genomic_DNA"/>
</dbReference>
<feature type="domain" description="PKD" evidence="2">
    <location>
        <begin position="66"/>
        <end position="101"/>
    </location>
</feature>
<evidence type="ECO:0000259" key="2">
    <source>
        <dbReference type="PROSITE" id="PS50093"/>
    </source>
</evidence>
<dbReference type="Gene3D" id="2.60.40.10">
    <property type="entry name" value="Immunoglobulins"/>
    <property type="match status" value="1"/>
</dbReference>
<comment type="caution">
    <text evidence="3">The sequence shown here is derived from an EMBL/GenBank/DDBJ whole genome shotgun (WGS) entry which is preliminary data.</text>
</comment>
<dbReference type="Proteomes" id="UP000598996">
    <property type="component" value="Unassembled WGS sequence"/>
</dbReference>
<keyword evidence="4" id="KW-1185">Reference proteome</keyword>
<evidence type="ECO:0000256" key="1">
    <source>
        <dbReference type="SAM" id="SignalP"/>
    </source>
</evidence>
<dbReference type="InterPro" id="IPR000601">
    <property type="entry name" value="PKD_dom"/>
</dbReference>
<dbReference type="InterPro" id="IPR013783">
    <property type="entry name" value="Ig-like_fold"/>
</dbReference>
<dbReference type="SUPFAM" id="SSF49299">
    <property type="entry name" value="PKD domain"/>
    <property type="match status" value="1"/>
</dbReference>
<accession>A0ABS1VIX4</accession>
<dbReference type="InterPro" id="IPR035986">
    <property type="entry name" value="PKD_dom_sf"/>
</dbReference>
<gene>
    <name evidence="3" type="ORF">JKJ07_09785</name>
</gene>
<dbReference type="PROSITE" id="PS50093">
    <property type="entry name" value="PKD"/>
    <property type="match status" value="1"/>
</dbReference>
<evidence type="ECO:0000313" key="4">
    <source>
        <dbReference type="Proteomes" id="UP000598996"/>
    </source>
</evidence>
<reference evidence="3 4" key="1">
    <citation type="submission" date="2021-01" db="EMBL/GenBank/DDBJ databases">
        <title>Actinoplanes sp. nov. LDG1-01 isolated from lichen.</title>
        <authorList>
            <person name="Saeng-In P."/>
            <person name="Phongsopitanun W."/>
            <person name="Kanchanasin P."/>
            <person name="Yuki M."/>
            <person name="Kudo T."/>
            <person name="Ohkuma M."/>
            <person name="Tanasupawat S."/>
        </authorList>
    </citation>
    <scope>NUCLEOTIDE SEQUENCE [LARGE SCALE GENOMIC DNA]</scope>
    <source>
        <strain evidence="3 4">LDG1-01</strain>
    </source>
</reference>
<organism evidence="3 4">
    <name type="scientific">Paractinoplanes lichenicola</name>
    <dbReference type="NCBI Taxonomy" id="2802976"/>
    <lineage>
        <taxon>Bacteria</taxon>
        <taxon>Bacillati</taxon>
        <taxon>Actinomycetota</taxon>
        <taxon>Actinomycetes</taxon>
        <taxon>Micromonosporales</taxon>
        <taxon>Micromonosporaceae</taxon>
        <taxon>Paractinoplanes</taxon>
    </lineage>
</organism>